<keyword evidence="3" id="KW-0732">Signal</keyword>
<evidence type="ECO:0000313" key="5">
    <source>
        <dbReference type="Proteomes" id="UP000320055"/>
    </source>
</evidence>
<dbReference type="AlphaFoldDB" id="A0A563VV95"/>
<dbReference type="Proteomes" id="UP000320055">
    <property type="component" value="Unassembled WGS sequence"/>
</dbReference>
<dbReference type="InterPro" id="IPR000667">
    <property type="entry name" value="Peptidase_S13"/>
</dbReference>
<evidence type="ECO:0000256" key="2">
    <source>
        <dbReference type="ARBA" id="ARBA00022801"/>
    </source>
</evidence>
<feature type="signal peptide" evidence="3">
    <location>
        <begin position="1"/>
        <end position="25"/>
    </location>
</feature>
<dbReference type="Gene3D" id="3.40.710.10">
    <property type="entry name" value="DD-peptidase/beta-lactamase superfamily"/>
    <property type="match status" value="2"/>
</dbReference>
<dbReference type="Gene3D" id="3.50.80.20">
    <property type="entry name" value="D-Ala-D-Ala carboxypeptidase C, peptidase S13"/>
    <property type="match status" value="1"/>
</dbReference>
<dbReference type="OrthoDB" id="9802627at2"/>
<accession>A0A563VV95</accession>
<name>A0A563VV95_9CYAN</name>
<keyword evidence="4" id="KW-0645">Protease</keyword>
<dbReference type="GO" id="GO:0004185">
    <property type="term" value="F:serine-type carboxypeptidase activity"/>
    <property type="evidence" value="ECO:0007669"/>
    <property type="project" value="InterPro"/>
</dbReference>
<gene>
    <name evidence="4" type="ORF">H1P_3290008</name>
</gene>
<comment type="similarity">
    <text evidence="1">Belongs to the peptidase S13 family.</text>
</comment>
<evidence type="ECO:0000313" key="4">
    <source>
        <dbReference type="EMBL" id="VEP15352.1"/>
    </source>
</evidence>
<dbReference type="PANTHER" id="PTHR30023:SF0">
    <property type="entry name" value="PENICILLIN-SENSITIVE CARBOXYPEPTIDASE A"/>
    <property type="match status" value="1"/>
</dbReference>
<dbReference type="NCBIfam" id="TIGR00666">
    <property type="entry name" value="PBP4"/>
    <property type="match status" value="1"/>
</dbReference>
<dbReference type="EMBL" id="CAACVJ010000256">
    <property type="protein sequence ID" value="VEP15352.1"/>
    <property type="molecule type" value="Genomic_DNA"/>
</dbReference>
<evidence type="ECO:0000256" key="1">
    <source>
        <dbReference type="ARBA" id="ARBA00006096"/>
    </source>
</evidence>
<dbReference type="PANTHER" id="PTHR30023">
    <property type="entry name" value="D-ALANYL-D-ALANINE CARBOXYPEPTIDASE"/>
    <property type="match status" value="1"/>
</dbReference>
<reference evidence="4 5" key="1">
    <citation type="submission" date="2019-01" db="EMBL/GenBank/DDBJ databases">
        <authorList>
            <person name="Brito A."/>
        </authorList>
    </citation>
    <scope>NUCLEOTIDE SEQUENCE [LARGE SCALE GENOMIC DNA]</scope>
    <source>
        <strain evidence="4">1</strain>
    </source>
</reference>
<keyword evidence="4" id="KW-0121">Carboxypeptidase</keyword>
<dbReference type="SUPFAM" id="SSF56601">
    <property type="entry name" value="beta-lactamase/transpeptidase-like"/>
    <property type="match status" value="1"/>
</dbReference>
<evidence type="ECO:0000256" key="3">
    <source>
        <dbReference type="SAM" id="SignalP"/>
    </source>
</evidence>
<feature type="chain" id="PRO_5021715883" evidence="3">
    <location>
        <begin position="26"/>
        <end position="480"/>
    </location>
</feature>
<keyword evidence="5" id="KW-1185">Reference proteome</keyword>
<dbReference type="Pfam" id="PF02113">
    <property type="entry name" value="Peptidase_S13"/>
    <property type="match status" value="1"/>
</dbReference>
<protein>
    <submittedName>
        <fullName evidence="4">D-alanyl-D-alanine carboxypeptidase, serine-type, PBP4 family</fullName>
    </submittedName>
</protein>
<organism evidence="4 5">
    <name type="scientific">Hyella patelloides LEGE 07179</name>
    <dbReference type="NCBI Taxonomy" id="945734"/>
    <lineage>
        <taxon>Bacteria</taxon>
        <taxon>Bacillati</taxon>
        <taxon>Cyanobacteriota</taxon>
        <taxon>Cyanophyceae</taxon>
        <taxon>Pleurocapsales</taxon>
        <taxon>Hyellaceae</taxon>
        <taxon>Hyella</taxon>
    </lineage>
</organism>
<sequence>MQQNFSLGLVSLLLTTQFFTLPSQAQSSPTVACRQELAQDINTIINRPQFKRSRWGIAIQNLATQEAIYSLESDKFFIPASTVKLLTTAAALNELGADFRITTPIYATGKLPHLETVRIQGNADPTITSEILKNIVQQFKVLGISSIKKLIIDDSYLAQPVINPTWEWVDTYYYYATAVNSVILNQNTVRLTLVPGQIGQPVKLKWNDAVASQQWQVFNQAITTASDNEYSIEIDGVLGKPILNIRGDLPQDNQGDEWDLAIVDPANYFLETFRNLLSAEGITVTEGIVTTESIESTNERIITQMYSPPLKELIVEINQDSNNLYAEVLLKVLAKELKINDEMEALETSLNKLGINTDNYSLIDASGLSRQNLITPNSLVKVLSILADDPTYNIYQNSLSLAGSNGTLKHRLRNTELQNNLWGKTGSLSGVITLSGYVKLTNQNTLALSILVNNFDDKNKIVRQAMDEIILLLPKFKNCL</sequence>
<dbReference type="PRINTS" id="PR00922">
    <property type="entry name" value="DADACBPTASE3"/>
</dbReference>
<dbReference type="InterPro" id="IPR012338">
    <property type="entry name" value="Beta-lactam/transpept-like"/>
</dbReference>
<keyword evidence="2" id="KW-0378">Hydrolase</keyword>
<proteinExistence type="inferred from homology"/>
<dbReference type="GO" id="GO:0006508">
    <property type="term" value="P:proteolysis"/>
    <property type="evidence" value="ECO:0007669"/>
    <property type="project" value="InterPro"/>
</dbReference>
<dbReference type="RefSeq" id="WP_144874138.1">
    <property type="nucleotide sequence ID" value="NZ_LR214066.1"/>
</dbReference>
<dbReference type="GO" id="GO:0000270">
    <property type="term" value="P:peptidoglycan metabolic process"/>
    <property type="evidence" value="ECO:0007669"/>
    <property type="project" value="TreeGrafter"/>
</dbReference>